<dbReference type="RefSeq" id="WP_249309417.1">
    <property type="nucleotide sequence ID" value="NZ_JACRSZ010000014.1"/>
</dbReference>
<dbReference type="Proteomes" id="UP000657421">
    <property type="component" value="Unassembled WGS sequence"/>
</dbReference>
<gene>
    <name evidence="1" type="ORF">H8716_12880</name>
</gene>
<reference evidence="1 2" key="1">
    <citation type="submission" date="2020-08" db="EMBL/GenBank/DDBJ databases">
        <title>Genome public.</title>
        <authorList>
            <person name="Liu C."/>
            <person name="Sun Q."/>
        </authorList>
    </citation>
    <scope>NUCLEOTIDE SEQUENCE [LARGE SCALE GENOMIC DNA]</scope>
    <source>
        <strain evidence="1 2">NSJ-46</strain>
    </source>
</reference>
<dbReference type="EMBL" id="JACRSZ010000014">
    <property type="protein sequence ID" value="MBC8573967.1"/>
    <property type="molecule type" value="Genomic_DNA"/>
</dbReference>
<proteinExistence type="predicted"/>
<organism evidence="1 2">
    <name type="scientific">Jingyaoa shaoxingensis</name>
    <dbReference type="NCBI Taxonomy" id="2763671"/>
    <lineage>
        <taxon>Bacteria</taxon>
        <taxon>Bacillati</taxon>
        <taxon>Bacillota</taxon>
        <taxon>Clostridia</taxon>
        <taxon>Lachnospirales</taxon>
        <taxon>Lachnospiraceae</taxon>
        <taxon>Jingyaoa</taxon>
    </lineage>
</organism>
<comment type="caution">
    <text evidence="1">The sequence shown here is derived from an EMBL/GenBank/DDBJ whole genome shotgun (WGS) entry which is preliminary data.</text>
</comment>
<accession>A0ABR7NC54</accession>
<evidence type="ECO:0000313" key="1">
    <source>
        <dbReference type="EMBL" id="MBC8573967.1"/>
    </source>
</evidence>
<evidence type="ECO:0000313" key="2">
    <source>
        <dbReference type="Proteomes" id="UP000657421"/>
    </source>
</evidence>
<name>A0ABR7NC54_9FIRM</name>
<keyword evidence="2" id="KW-1185">Reference proteome</keyword>
<sequence length="49" mass="6054">MQQNIEFERCIDFLVRMIDKYGEEVLRELEEKNRIRKKKQHRILLSGYG</sequence>
<protein>
    <submittedName>
        <fullName evidence="1">Uncharacterized protein</fullName>
    </submittedName>
</protein>